<protein>
    <submittedName>
        <fullName evidence="6">MerR family transcriptional regulator</fullName>
    </submittedName>
</protein>
<reference evidence="7" key="1">
    <citation type="journal article" date="2019" name="Int. J. Syst. Evol. Microbiol.">
        <title>The Global Catalogue of Microorganisms (GCM) 10K type strain sequencing project: providing services to taxonomists for standard genome sequencing and annotation.</title>
        <authorList>
            <consortium name="The Broad Institute Genomics Platform"/>
            <consortium name="The Broad Institute Genome Sequencing Center for Infectious Disease"/>
            <person name="Wu L."/>
            <person name="Ma J."/>
        </authorList>
    </citation>
    <scope>NUCLEOTIDE SEQUENCE [LARGE SCALE GENOMIC DNA]</scope>
    <source>
        <strain evidence="7">CCUG 56754</strain>
    </source>
</reference>
<evidence type="ECO:0000313" key="6">
    <source>
        <dbReference type="EMBL" id="MFD1039444.1"/>
    </source>
</evidence>
<comment type="caution">
    <text evidence="6">The sequence shown here is derived from an EMBL/GenBank/DDBJ whole genome shotgun (WGS) entry which is preliminary data.</text>
</comment>
<organism evidence="6 7">
    <name type="scientific">Virgibacillus byunsanensis</name>
    <dbReference type="NCBI Taxonomy" id="570945"/>
    <lineage>
        <taxon>Bacteria</taxon>
        <taxon>Bacillati</taxon>
        <taxon>Bacillota</taxon>
        <taxon>Bacilli</taxon>
        <taxon>Bacillales</taxon>
        <taxon>Bacillaceae</taxon>
        <taxon>Virgibacillus</taxon>
    </lineage>
</organism>
<keyword evidence="3" id="KW-0238">DNA-binding</keyword>
<dbReference type="SMART" id="SM00422">
    <property type="entry name" value="HTH_MERR"/>
    <property type="match status" value="1"/>
</dbReference>
<name>A0ABW3LQC2_9BACI</name>
<keyword evidence="1" id="KW-0678">Repressor</keyword>
<dbReference type="PANTHER" id="PTHR30204:SF69">
    <property type="entry name" value="MERR-FAMILY TRANSCRIPTIONAL REGULATOR"/>
    <property type="match status" value="1"/>
</dbReference>
<dbReference type="Gene3D" id="1.10.1660.10">
    <property type="match status" value="1"/>
</dbReference>
<dbReference type="EMBL" id="JBHTKJ010000035">
    <property type="protein sequence ID" value="MFD1039444.1"/>
    <property type="molecule type" value="Genomic_DNA"/>
</dbReference>
<sequence>MDSFLSIGELAKQADVNPSTIRFYESIGIMPIPKRVNRQRRYTTEVIDQLKFIKTAQLAGFSNQEIIELLEGFNQASLSETWRKMANIKCAELEEQKKHIDAMLDVLQSGLECKCLTWSECHTKVNLNGTCCKEAMEG</sequence>
<feature type="domain" description="HTH merR-type" evidence="5">
    <location>
        <begin position="1"/>
        <end position="72"/>
    </location>
</feature>
<dbReference type="PRINTS" id="PR00040">
    <property type="entry name" value="HTHMERR"/>
</dbReference>
<evidence type="ECO:0000313" key="7">
    <source>
        <dbReference type="Proteomes" id="UP001597040"/>
    </source>
</evidence>
<evidence type="ECO:0000256" key="2">
    <source>
        <dbReference type="ARBA" id="ARBA00023015"/>
    </source>
</evidence>
<evidence type="ECO:0000256" key="3">
    <source>
        <dbReference type="ARBA" id="ARBA00023125"/>
    </source>
</evidence>
<dbReference type="PROSITE" id="PS50937">
    <property type="entry name" value="HTH_MERR_2"/>
    <property type="match status" value="1"/>
</dbReference>
<dbReference type="PANTHER" id="PTHR30204">
    <property type="entry name" value="REDOX-CYCLING DRUG-SENSING TRANSCRIPTIONAL ACTIVATOR SOXR"/>
    <property type="match status" value="1"/>
</dbReference>
<gene>
    <name evidence="6" type="ORF">ACFQ3N_13725</name>
</gene>
<dbReference type="InterPro" id="IPR009061">
    <property type="entry name" value="DNA-bd_dom_put_sf"/>
</dbReference>
<proteinExistence type="predicted"/>
<dbReference type="PROSITE" id="PS00552">
    <property type="entry name" value="HTH_MERR_1"/>
    <property type="match status" value="1"/>
</dbReference>
<dbReference type="SUPFAM" id="SSF46955">
    <property type="entry name" value="Putative DNA-binding domain"/>
    <property type="match status" value="1"/>
</dbReference>
<keyword evidence="7" id="KW-1185">Reference proteome</keyword>
<keyword evidence="4" id="KW-0804">Transcription</keyword>
<evidence type="ECO:0000256" key="4">
    <source>
        <dbReference type="ARBA" id="ARBA00023163"/>
    </source>
</evidence>
<keyword evidence="2" id="KW-0805">Transcription regulation</keyword>
<dbReference type="InterPro" id="IPR047057">
    <property type="entry name" value="MerR_fam"/>
</dbReference>
<accession>A0ABW3LQC2</accession>
<dbReference type="Proteomes" id="UP001597040">
    <property type="component" value="Unassembled WGS sequence"/>
</dbReference>
<evidence type="ECO:0000256" key="1">
    <source>
        <dbReference type="ARBA" id="ARBA00022491"/>
    </source>
</evidence>
<dbReference type="Pfam" id="PF13411">
    <property type="entry name" value="MerR_1"/>
    <property type="match status" value="1"/>
</dbReference>
<dbReference type="InterPro" id="IPR000551">
    <property type="entry name" value="MerR-type_HTH_dom"/>
</dbReference>
<dbReference type="RefSeq" id="WP_390363101.1">
    <property type="nucleotide sequence ID" value="NZ_JBHTKJ010000035.1"/>
</dbReference>
<evidence type="ECO:0000259" key="5">
    <source>
        <dbReference type="PROSITE" id="PS50937"/>
    </source>
</evidence>